<comment type="caution">
    <text evidence="9">The sequence shown here is derived from an EMBL/GenBank/DDBJ whole genome shotgun (WGS) entry which is preliminary data.</text>
</comment>
<evidence type="ECO:0000256" key="1">
    <source>
        <dbReference type="ARBA" id="ARBA00004370"/>
    </source>
</evidence>
<feature type="transmembrane region" description="Helical" evidence="7">
    <location>
        <begin position="259"/>
        <end position="277"/>
    </location>
</feature>
<evidence type="ECO:0000256" key="6">
    <source>
        <dbReference type="SAM" id="MobiDB-lite"/>
    </source>
</evidence>
<keyword evidence="4 7" id="KW-1133">Transmembrane helix</keyword>
<proteinExistence type="inferred from homology"/>
<reference evidence="9 10" key="1">
    <citation type="submission" date="2018-08" db="EMBL/GenBank/DDBJ databases">
        <title>Draft genome sequences of two Aspergillus turcosus clinical strains isolated from bronchoalveolar lavage fluid: one azole-susceptible and the other azole-resistant.</title>
        <authorList>
            <person name="Parent-Michaud M."/>
            <person name="Dufresne P.J."/>
            <person name="Fournier E."/>
            <person name="Martineau C."/>
            <person name="Moreira S."/>
            <person name="Perkins V."/>
            <person name="De Repentigny L."/>
            <person name="Dufresne S.F."/>
        </authorList>
    </citation>
    <scope>NUCLEOTIDE SEQUENCE [LARGE SCALE GENOMIC DNA]</scope>
    <source>
        <strain evidence="9">HMR AF 1038</strain>
    </source>
</reference>
<evidence type="ECO:0000256" key="4">
    <source>
        <dbReference type="ARBA" id="ARBA00022989"/>
    </source>
</evidence>
<evidence type="ECO:0000256" key="5">
    <source>
        <dbReference type="ARBA" id="ARBA00023136"/>
    </source>
</evidence>
<dbReference type="PANTHER" id="PTHR12770:SF31">
    <property type="entry name" value="RUS FAMILY MEMBER 1"/>
    <property type="match status" value="1"/>
</dbReference>
<comment type="subcellular location">
    <subcellularLocation>
        <location evidence="1">Membrane</location>
    </subcellularLocation>
</comment>
<feature type="region of interest" description="Disordered" evidence="6">
    <location>
        <begin position="320"/>
        <end position="342"/>
    </location>
</feature>
<protein>
    <recommendedName>
        <fullName evidence="8">Protein root UVB sensitive/RUS domain-containing protein</fullName>
    </recommendedName>
</protein>
<feature type="region of interest" description="Disordered" evidence="6">
    <location>
        <begin position="29"/>
        <end position="55"/>
    </location>
</feature>
<dbReference type="PANTHER" id="PTHR12770">
    <property type="entry name" value="RUS1 FAMILY PROTEIN C16ORF58"/>
    <property type="match status" value="1"/>
</dbReference>
<sequence>MAISDVRNTITFTEVDETNNPTATYIYSETQEHPNSPHEKSLGKRGRVDVMHPSSTPPSPWSLMTFVNLLVDVFLPSGYPHSVTDDYLPYQIFDSLQAFCSSIAGLLSSRAVLQGVGVGNADASPTSALLLHILQDSSGRISTILFAHRVGTALEPECKMYRLAADVFNDIAMVLDCLSPMIPAGVGRVGVLSAAGVLRALCGVAGGSSKASLSAHFARGGNLAEVNAKDSSQETIISLIGMLVGSFVVSRVTSFAATWASLLLLLTVHLGMNYAAVRAVQMTSLNRQRANIVFSTLLESDPALDLHSLGLSSEIEHATPPSAQQSSLSTPRSPPTPATVSKQEKIFESDGILKWTPTSAPTQCLVLGYCQIGISLDRFLRLSSTSTSTNTKMGPSPSLKTTVPMPELSTLFAKEDYLLFLVRRGAYAHVWHAGLLLKNSSSARSQLKAWTHALLAARVLCRSVSAEGDGQILDVIAHTLDFLNRDARFERYLQSLEEAGWDLTTAALETGSRRRIVVDNHR</sequence>
<gene>
    <name evidence="9" type="ORF">CFD26_104696</name>
</gene>
<evidence type="ECO:0000259" key="8">
    <source>
        <dbReference type="Pfam" id="PF04884"/>
    </source>
</evidence>
<dbReference type="InterPro" id="IPR054549">
    <property type="entry name" value="UVB_sens_RUS_dom"/>
</dbReference>
<feature type="compositionally biased region" description="Basic and acidic residues" evidence="6">
    <location>
        <begin position="30"/>
        <end position="50"/>
    </location>
</feature>
<accession>A0A3R7F314</accession>
<dbReference type="AlphaFoldDB" id="A0A3R7F314"/>
<keyword evidence="5 7" id="KW-0472">Membrane</keyword>
<dbReference type="OrthoDB" id="364779at2759"/>
<evidence type="ECO:0000256" key="3">
    <source>
        <dbReference type="ARBA" id="ARBA00022692"/>
    </source>
</evidence>
<organism evidence="9 10">
    <name type="scientific">Aspergillus turcosus</name>
    <dbReference type="NCBI Taxonomy" id="1245748"/>
    <lineage>
        <taxon>Eukaryota</taxon>
        <taxon>Fungi</taxon>
        <taxon>Dikarya</taxon>
        <taxon>Ascomycota</taxon>
        <taxon>Pezizomycotina</taxon>
        <taxon>Eurotiomycetes</taxon>
        <taxon>Eurotiomycetidae</taxon>
        <taxon>Eurotiales</taxon>
        <taxon>Aspergillaceae</taxon>
        <taxon>Aspergillus</taxon>
        <taxon>Aspergillus subgen. Fumigati</taxon>
    </lineage>
</organism>
<name>A0A3R7F314_9EURO</name>
<comment type="similarity">
    <text evidence="2">Belongs to the RUS1 family.</text>
</comment>
<dbReference type="EMBL" id="NIDN02000199">
    <property type="protein sequence ID" value="RLL94544.1"/>
    <property type="molecule type" value="Genomic_DNA"/>
</dbReference>
<evidence type="ECO:0000256" key="7">
    <source>
        <dbReference type="SAM" id="Phobius"/>
    </source>
</evidence>
<dbReference type="GO" id="GO:0016020">
    <property type="term" value="C:membrane"/>
    <property type="evidence" value="ECO:0007669"/>
    <property type="project" value="UniProtKB-SubCell"/>
</dbReference>
<dbReference type="Proteomes" id="UP000215289">
    <property type="component" value="Unassembled WGS sequence"/>
</dbReference>
<evidence type="ECO:0000313" key="10">
    <source>
        <dbReference type="Proteomes" id="UP000215289"/>
    </source>
</evidence>
<dbReference type="Pfam" id="PF04884">
    <property type="entry name" value="UVB_sens_prot"/>
    <property type="match status" value="1"/>
</dbReference>
<keyword evidence="10" id="KW-1185">Reference proteome</keyword>
<keyword evidence="3 7" id="KW-0812">Transmembrane</keyword>
<evidence type="ECO:0000313" key="9">
    <source>
        <dbReference type="EMBL" id="RLL94544.1"/>
    </source>
</evidence>
<dbReference type="InterPro" id="IPR006968">
    <property type="entry name" value="RUS_fam"/>
</dbReference>
<evidence type="ECO:0000256" key="2">
    <source>
        <dbReference type="ARBA" id="ARBA00007558"/>
    </source>
</evidence>
<feature type="domain" description="Protein root UVB sensitive/RUS" evidence="8">
    <location>
        <begin position="65"/>
        <end position="300"/>
    </location>
</feature>